<dbReference type="InterPro" id="IPR005119">
    <property type="entry name" value="LysR_subst-bd"/>
</dbReference>
<dbReference type="InterPro" id="IPR036388">
    <property type="entry name" value="WH-like_DNA-bd_sf"/>
</dbReference>
<dbReference type="AlphaFoldDB" id="A0A6J7RZY5"/>
<organism evidence="6">
    <name type="scientific">freshwater metagenome</name>
    <dbReference type="NCBI Taxonomy" id="449393"/>
    <lineage>
        <taxon>unclassified sequences</taxon>
        <taxon>metagenomes</taxon>
        <taxon>ecological metagenomes</taxon>
    </lineage>
</organism>
<dbReference type="EMBL" id="CAFBPM010000051">
    <property type="protein sequence ID" value="CAB5033928.1"/>
    <property type="molecule type" value="Genomic_DNA"/>
</dbReference>
<dbReference type="PROSITE" id="PS50931">
    <property type="entry name" value="HTH_LYSR"/>
    <property type="match status" value="1"/>
</dbReference>
<gene>
    <name evidence="6" type="ORF">UFOPK4112_01972</name>
</gene>
<evidence type="ECO:0000256" key="2">
    <source>
        <dbReference type="ARBA" id="ARBA00023015"/>
    </source>
</evidence>
<dbReference type="FunFam" id="1.10.10.10:FF:000001">
    <property type="entry name" value="LysR family transcriptional regulator"/>
    <property type="match status" value="1"/>
</dbReference>
<evidence type="ECO:0000259" key="5">
    <source>
        <dbReference type="PROSITE" id="PS50931"/>
    </source>
</evidence>
<feature type="domain" description="HTH lysR-type" evidence="5">
    <location>
        <begin position="1"/>
        <end position="58"/>
    </location>
</feature>
<dbReference type="InterPro" id="IPR036390">
    <property type="entry name" value="WH_DNA-bd_sf"/>
</dbReference>
<dbReference type="InterPro" id="IPR000847">
    <property type="entry name" value="LysR_HTH_N"/>
</dbReference>
<keyword evidence="3" id="KW-0238">DNA-binding</keyword>
<dbReference type="Gene3D" id="1.10.10.10">
    <property type="entry name" value="Winged helix-like DNA-binding domain superfamily/Winged helix DNA-binding domain"/>
    <property type="match status" value="1"/>
</dbReference>
<dbReference type="PRINTS" id="PR00039">
    <property type="entry name" value="HTHLYSR"/>
</dbReference>
<accession>A0A6J7RZY5</accession>
<evidence type="ECO:0000256" key="4">
    <source>
        <dbReference type="ARBA" id="ARBA00023163"/>
    </source>
</evidence>
<dbReference type="Pfam" id="PF03466">
    <property type="entry name" value="LysR_substrate"/>
    <property type="match status" value="1"/>
</dbReference>
<evidence type="ECO:0000313" key="6">
    <source>
        <dbReference type="EMBL" id="CAB5033928.1"/>
    </source>
</evidence>
<dbReference type="Pfam" id="PF00126">
    <property type="entry name" value="HTH_1"/>
    <property type="match status" value="1"/>
</dbReference>
<dbReference type="GO" id="GO:0003677">
    <property type="term" value="F:DNA binding"/>
    <property type="evidence" value="ECO:0007669"/>
    <property type="project" value="UniProtKB-KW"/>
</dbReference>
<dbReference type="PANTHER" id="PTHR30346">
    <property type="entry name" value="TRANSCRIPTIONAL DUAL REGULATOR HCAR-RELATED"/>
    <property type="match status" value="1"/>
</dbReference>
<evidence type="ECO:0000256" key="3">
    <source>
        <dbReference type="ARBA" id="ARBA00023125"/>
    </source>
</evidence>
<dbReference type="SUPFAM" id="SSF53850">
    <property type="entry name" value="Periplasmic binding protein-like II"/>
    <property type="match status" value="1"/>
</dbReference>
<dbReference type="PANTHER" id="PTHR30346:SF0">
    <property type="entry name" value="HCA OPERON TRANSCRIPTIONAL ACTIVATOR HCAR"/>
    <property type="match status" value="1"/>
</dbReference>
<evidence type="ECO:0000256" key="1">
    <source>
        <dbReference type="ARBA" id="ARBA00009437"/>
    </source>
</evidence>
<reference evidence="6" key="1">
    <citation type="submission" date="2020-05" db="EMBL/GenBank/DDBJ databases">
        <authorList>
            <person name="Chiriac C."/>
            <person name="Salcher M."/>
            <person name="Ghai R."/>
            <person name="Kavagutti S V."/>
        </authorList>
    </citation>
    <scope>NUCLEOTIDE SEQUENCE</scope>
</reference>
<name>A0A6J7RZY5_9ZZZZ</name>
<dbReference type="Gene3D" id="3.40.190.10">
    <property type="entry name" value="Periplasmic binding protein-like II"/>
    <property type="match status" value="2"/>
</dbReference>
<protein>
    <submittedName>
        <fullName evidence="6">Unannotated protein</fullName>
    </submittedName>
</protein>
<dbReference type="SUPFAM" id="SSF46785">
    <property type="entry name" value="Winged helix' DNA-binding domain"/>
    <property type="match status" value="1"/>
</dbReference>
<dbReference type="GO" id="GO:0032993">
    <property type="term" value="C:protein-DNA complex"/>
    <property type="evidence" value="ECO:0007669"/>
    <property type="project" value="TreeGrafter"/>
</dbReference>
<keyword evidence="2" id="KW-0805">Transcription regulation</keyword>
<sequence>MEIRQLRYFIAVAEDLSFTRASRRIHVSQPPLSRQISKLEAELGIALLSRDSRRVGLTEAGRVFFQHARTILNNIEAATVMAKRAAQGKIGRLAMGFGGSASLSLMPAILRKFRHRYPAVEVVLEQLTMLERLEALRNRSIDIGFVLLPFGDPLFTTELMMRSPLVLAVPADHALGQQSQVRLKQAEPFDFVAFPRTGSVGYYRHVTDICRRAGFVPRIVRETAPMESVVGLVASGLGIAIVPAMARRLQIENVVYVPIKDRGAHMDFAFAWNKDDRAPTLRAFLEIAREVAKR</sequence>
<dbReference type="GO" id="GO:0003700">
    <property type="term" value="F:DNA-binding transcription factor activity"/>
    <property type="evidence" value="ECO:0007669"/>
    <property type="project" value="InterPro"/>
</dbReference>
<dbReference type="CDD" id="cd08414">
    <property type="entry name" value="PBP2_LTTR_aromatics_like"/>
    <property type="match status" value="1"/>
</dbReference>
<keyword evidence="4" id="KW-0804">Transcription</keyword>
<comment type="similarity">
    <text evidence="1">Belongs to the LysR transcriptional regulatory family.</text>
</comment>
<proteinExistence type="inferred from homology"/>